<dbReference type="SUPFAM" id="SSF81324">
    <property type="entry name" value="Voltage-gated potassium channels"/>
    <property type="match status" value="1"/>
</dbReference>
<dbReference type="InterPro" id="IPR047871">
    <property type="entry name" value="K_chnl_Slo-like"/>
</dbReference>
<dbReference type="Pfam" id="PF03493">
    <property type="entry name" value="BK_channel_a"/>
    <property type="match status" value="1"/>
</dbReference>
<keyword evidence="5" id="KW-0631">Potassium channel</keyword>
<dbReference type="InterPro" id="IPR003148">
    <property type="entry name" value="RCK_N"/>
</dbReference>
<dbReference type="Pfam" id="PF07885">
    <property type="entry name" value="Ion_trans_2"/>
    <property type="match status" value="1"/>
</dbReference>
<protein>
    <recommendedName>
        <fullName evidence="19">Calcium-activated potassium channel BK alpha subunit domain-containing protein</fullName>
    </recommendedName>
</protein>
<keyword evidence="18" id="KW-1185">Reference proteome</keyword>
<accession>A0A1X2IJ85</accession>
<keyword evidence="7 13" id="KW-1133">Transmembrane helix</keyword>
<evidence type="ECO:0008006" key="19">
    <source>
        <dbReference type="Google" id="ProtNLM"/>
    </source>
</evidence>
<keyword evidence="4 13" id="KW-0812">Transmembrane</keyword>
<reference evidence="17 18" key="1">
    <citation type="submission" date="2016-07" db="EMBL/GenBank/DDBJ databases">
        <title>Pervasive Adenine N6-methylation of Active Genes in Fungi.</title>
        <authorList>
            <consortium name="DOE Joint Genome Institute"/>
            <person name="Mondo S.J."/>
            <person name="Dannebaum R.O."/>
            <person name="Kuo R.C."/>
            <person name="Labutti K."/>
            <person name="Haridas S."/>
            <person name="Kuo A."/>
            <person name="Salamov A."/>
            <person name="Ahrendt S.R."/>
            <person name="Lipzen A."/>
            <person name="Sullivan W."/>
            <person name="Andreopoulos W.B."/>
            <person name="Clum A."/>
            <person name="Lindquist E."/>
            <person name="Daum C."/>
            <person name="Ramamoorthy G.K."/>
            <person name="Gryganskyi A."/>
            <person name="Culley D."/>
            <person name="Magnuson J.K."/>
            <person name="James T.Y."/>
            <person name="O'Malley M.A."/>
            <person name="Stajich J.E."/>
            <person name="Spatafora J.W."/>
            <person name="Visel A."/>
            <person name="Grigoriev I.V."/>
        </authorList>
    </citation>
    <scope>NUCLEOTIDE SEQUENCE [LARGE SCALE GENOMIC DNA]</scope>
    <source>
        <strain evidence="17 18">NRRL 1336</strain>
    </source>
</reference>
<dbReference type="OrthoDB" id="297496at2759"/>
<keyword evidence="3" id="KW-0633">Potassium transport</keyword>
<evidence type="ECO:0000256" key="7">
    <source>
        <dbReference type="ARBA" id="ARBA00022989"/>
    </source>
</evidence>
<dbReference type="Pfam" id="PF22614">
    <property type="entry name" value="Slo-like_RCK"/>
    <property type="match status" value="2"/>
</dbReference>
<evidence type="ECO:0000256" key="10">
    <source>
        <dbReference type="ARBA" id="ARBA00023303"/>
    </source>
</evidence>
<keyword evidence="10" id="KW-0407">Ion channel</keyword>
<dbReference type="EMBL" id="MCGE01000010">
    <property type="protein sequence ID" value="ORZ17354.1"/>
    <property type="molecule type" value="Genomic_DNA"/>
</dbReference>
<evidence type="ECO:0000259" key="16">
    <source>
        <dbReference type="Pfam" id="PF22614"/>
    </source>
</evidence>
<gene>
    <name evidence="17" type="ORF">BCR42DRAFT_326519</name>
</gene>
<feature type="region of interest" description="Disordered" evidence="12">
    <location>
        <begin position="393"/>
        <end position="418"/>
    </location>
</feature>
<feature type="domain" description="Potassium channel" evidence="15">
    <location>
        <begin position="60"/>
        <end position="126"/>
    </location>
</feature>
<feature type="transmembrane region" description="Helical" evidence="13">
    <location>
        <begin position="74"/>
        <end position="94"/>
    </location>
</feature>
<dbReference type="Proteomes" id="UP000193560">
    <property type="component" value="Unassembled WGS sequence"/>
</dbReference>
<organism evidence="17 18">
    <name type="scientific">Absidia repens</name>
    <dbReference type="NCBI Taxonomy" id="90262"/>
    <lineage>
        <taxon>Eukaryota</taxon>
        <taxon>Fungi</taxon>
        <taxon>Fungi incertae sedis</taxon>
        <taxon>Mucoromycota</taxon>
        <taxon>Mucoromycotina</taxon>
        <taxon>Mucoromycetes</taxon>
        <taxon>Mucorales</taxon>
        <taxon>Cunninghamellaceae</taxon>
        <taxon>Absidia</taxon>
    </lineage>
</organism>
<sequence length="588" mass="66511">MIGHPLSVLFSFRCCIELLTTVPFLLSNFLENGQYLYDKVIDPLKSKLIHLICTLMVLLYNGMSAFQYCEATFAGVNYSILDSLYVVMVTLSTVGYGGSRIVMMTLIVVALAVLPSLLADVARTMQKRNDGGGHVNKGSLPFILIVGSFRPEQVNDILNGFLDREHAEPHLNVIFLDVNAPTEELKLMERNSMWGHRIQFLHGSVLNEDTLIRIRARYAKAIFTVSDDNAQDHFKEDERNTVRLWSLHCFTVTHNVPIYSYNLSPSTAIYQKVAEEIICVGEFKQYLLAMNCRCRGVSTLLTNLLHQRQPMNRYDEPWQAQYDDGSCNEIYMSGPAKCLMVILFAVKTKVENSNRYEILLNPRHHYVIKEHDSCVYMAESPKEVRDIKKMVRSTNTTPTSAQPSNSSSSSSASSFSTGESSSRKYRIVKLPSPRHALLTGSRTLIARLGQAYDQDQPKTLEPSLPLCYLLDHPVLIDDVTIKSAAGMHGHILVCLQERVTNIFKFIYNLRSPYLKRNDLRDIVILCSTPPNPKVFELLNRFPKLYFMGNSRNPDDLLLAGVKNAQQVVVMSEKEPSENFERSSDSPAM</sequence>
<keyword evidence="6" id="KW-0630">Potassium</keyword>
<name>A0A1X2IJ85_9FUNG</name>
<comment type="catalytic activity">
    <reaction evidence="11">
        <text>K(+)(in) = K(+)(out)</text>
        <dbReference type="Rhea" id="RHEA:29463"/>
        <dbReference type="ChEBI" id="CHEBI:29103"/>
    </reaction>
</comment>
<dbReference type="GO" id="GO:0016020">
    <property type="term" value="C:membrane"/>
    <property type="evidence" value="ECO:0007669"/>
    <property type="project" value="UniProtKB-SubCell"/>
</dbReference>
<keyword evidence="2" id="KW-0813">Transport</keyword>
<evidence type="ECO:0000256" key="9">
    <source>
        <dbReference type="ARBA" id="ARBA00023136"/>
    </source>
</evidence>
<dbReference type="InterPro" id="IPR013099">
    <property type="entry name" value="K_chnl_dom"/>
</dbReference>
<dbReference type="PANTHER" id="PTHR10027">
    <property type="entry name" value="CALCIUM-ACTIVATED POTASSIUM CHANNEL ALPHA CHAIN"/>
    <property type="match status" value="1"/>
</dbReference>
<keyword evidence="9 13" id="KW-0472">Membrane</keyword>
<dbReference type="PANTHER" id="PTHR10027:SF10">
    <property type="entry name" value="SLOWPOKE 2, ISOFORM D"/>
    <property type="match status" value="1"/>
</dbReference>
<feature type="domain" description="Calcium-activated potassium channel BK alpha subunit" evidence="14">
    <location>
        <begin position="276"/>
        <end position="333"/>
    </location>
</feature>
<evidence type="ECO:0000259" key="15">
    <source>
        <dbReference type="Pfam" id="PF07885"/>
    </source>
</evidence>
<comment type="subcellular location">
    <subcellularLocation>
        <location evidence="1">Membrane</location>
        <topology evidence="1">Multi-pass membrane protein</topology>
    </subcellularLocation>
</comment>
<feature type="transmembrane region" description="Helical" evidence="13">
    <location>
        <begin position="48"/>
        <end position="68"/>
    </location>
</feature>
<evidence type="ECO:0000256" key="12">
    <source>
        <dbReference type="SAM" id="MobiDB-lite"/>
    </source>
</evidence>
<dbReference type="Gene3D" id="1.10.287.70">
    <property type="match status" value="1"/>
</dbReference>
<evidence type="ECO:0000256" key="2">
    <source>
        <dbReference type="ARBA" id="ARBA00022448"/>
    </source>
</evidence>
<evidence type="ECO:0000256" key="6">
    <source>
        <dbReference type="ARBA" id="ARBA00022958"/>
    </source>
</evidence>
<feature type="domain" description="RCK N-terminal" evidence="16">
    <location>
        <begin position="487"/>
        <end position="585"/>
    </location>
</feature>
<evidence type="ECO:0000256" key="5">
    <source>
        <dbReference type="ARBA" id="ARBA00022826"/>
    </source>
</evidence>
<keyword evidence="8" id="KW-0406">Ion transport</keyword>
<dbReference type="AlphaFoldDB" id="A0A1X2IJ85"/>
<proteinExistence type="predicted"/>
<evidence type="ECO:0000256" key="13">
    <source>
        <dbReference type="SAM" id="Phobius"/>
    </source>
</evidence>
<comment type="caution">
    <text evidence="17">The sequence shown here is derived from an EMBL/GenBank/DDBJ whole genome shotgun (WGS) entry which is preliminary data.</text>
</comment>
<evidence type="ECO:0000259" key="14">
    <source>
        <dbReference type="Pfam" id="PF03493"/>
    </source>
</evidence>
<feature type="domain" description="RCK N-terminal" evidence="16">
    <location>
        <begin position="142"/>
        <end position="258"/>
    </location>
</feature>
<evidence type="ECO:0000256" key="4">
    <source>
        <dbReference type="ARBA" id="ARBA00022692"/>
    </source>
</evidence>
<feature type="transmembrane region" description="Helical" evidence="13">
    <location>
        <begin position="101"/>
        <end position="119"/>
    </location>
</feature>
<evidence type="ECO:0000313" key="18">
    <source>
        <dbReference type="Proteomes" id="UP000193560"/>
    </source>
</evidence>
<dbReference type="InterPro" id="IPR003929">
    <property type="entry name" value="K_chnl_BK_asu"/>
</dbReference>
<evidence type="ECO:0000256" key="3">
    <source>
        <dbReference type="ARBA" id="ARBA00022538"/>
    </source>
</evidence>
<evidence type="ECO:0000256" key="1">
    <source>
        <dbReference type="ARBA" id="ARBA00004141"/>
    </source>
</evidence>
<evidence type="ECO:0000313" key="17">
    <source>
        <dbReference type="EMBL" id="ORZ17354.1"/>
    </source>
</evidence>
<dbReference type="GO" id="GO:0005267">
    <property type="term" value="F:potassium channel activity"/>
    <property type="evidence" value="ECO:0007669"/>
    <property type="project" value="UniProtKB-KW"/>
</dbReference>
<evidence type="ECO:0000256" key="11">
    <source>
        <dbReference type="ARBA" id="ARBA00034430"/>
    </source>
</evidence>
<evidence type="ECO:0000256" key="8">
    <source>
        <dbReference type="ARBA" id="ARBA00023065"/>
    </source>
</evidence>